<dbReference type="CDD" id="cd24049">
    <property type="entry name" value="ASKHA_NBD_PilM"/>
    <property type="match status" value="1"/>
</dbReference>
<proteinExistence type="predicted"/>
<dbReference type="Gene3D" id="3.30.1490.300">
    <property type="match status" value="1"/>
</dbReference>
<gene>
    <name evidence="1" type="ORF">SAMN05444401_2684</name>
</gene>
<dbReference type="EMBL" id="FQZO01000004">
    <property type="protein sequence ID" value="SHJ30603.1"/>
    <property type="molecule type" value="Genomic_DNA"/>
</dbReference>
<dbReference type="Gene3D" id="3.30.420.40">
    <property type="match status" value="2"/>
</dbReference>
<keyword evidence="2" id="KW-1185">Reference proteome</keyword>
<evidence type="ECO:0000313" key="1">
    <source>
        <dbReference type="EMBL" id="SHJ30603.1"/>
    </source>
</evidence>
<protein>
    <submittedName>
        <fullName evidence="1">Type IV pilus assembly protein PilM</fullName>
    </submittedName>
</protein>
<dbReference type="PANTHER" id="PTHR32432:SF3">
    <property type="entry name" value="ETHANOLAMINE UTILIZATION PROTEIN EUTJ"/>
    <property type="match status" value="1"/>
</dbReference>
<dbReference type="SUPFAM" id="SSF53067">
    <property type="entry name" value="Actin-like ATPase domain"/>
    <property type="match status" value="2"/>
</dbReference>
<dbReference type="InterPro" id="IPR050696">
    <property type="entry name" value="FtsA/MreB"/>
</dbReference>
<dbReference type="NCBIfam" id="TIGR01175">
    <property type="entry name" value="pilM"/>
    <property type="match status" value="1"/>
</dbReference>
<dbReference type="OrthoDB" id="5291956at2"/>
<accession>A0A1M6I8C1</accession>
<reference evidence="1 2" key="1">
    <citation type="submission" date="2016-11" db="EMBL/GenBank/DDBJ databases">
        <authorList>
            <person name="Jaros S."/>
            <person name="Januszkiewicz K."/>
            <person name="Wedrychowicz H."/>
        </authorList>
    </citation>
    <scope>NUCLEOTIDE SEQUENCE [LARGE SCALE GENOMIC DNA]</scope>
    <source>
        <strain evidence="1 2">DSM 21864</strain>
    </source>
</reference>
<sequence>MTQASRLARVKKILTSNLSTLGGKKTTYKTKTSKKKSLFPKTFIAMDLGSRYIKFAVGKENGERLVVDKLFKLEAPRNTVSDGEISDKIRLTTMIQNALLNAGIKAKDVNITGNSTLIINREIVVPKAEESELGTLIQYEIQQYLPINMNDYIVQYDVLEELQSENVDKLKVLVVTYPKRMAKQYYDLALNSKLKPNALDVNYNAIKKLMNKNILFNGEKNKKEDTIAVVDMGADTTDVTIYKNNVPDFTRIVKFGGNALDQEISKSYNIDLKEAEQRKITKANLENIYPMEEDILLNDLVKQFSQDLLEELQRIFQFYRNKNVGNNINKVYIYGGTSRISGLAKYMENALTVPIKKISYLENITYSKTCNTEEIDLYLNTLGTIIRL</sequence>
<dbReference type="Pfam" id="PF11104">
    <property type="entry name" value="PilM_2"/>
    <property type="match status" value="1"/>
</dbReference>
<dbReference type="AlphaFoldDB" id="A0A1M6I8C1"/>
<name>A0A1M6I8C1_9CLOT</name>
<organism evidence="1 2">
    <name type="scientific">Clostridium amylolyticum</name>
    <dbReference type="NCBI Taxonomy" id="1121298"/>
    <lineage>
        <taxon>Bacteria</taxon>
        <taxon>Bacillati</taxon>
        <taxon>Bacillota</taxon>
        <taxon>Clostridia</taxon>
        <taxon>Eubacteriales</taxon>
        <taxon>Clostridiaceae</taxon>
        <taxon>Clostridium</taxon>
    </lineage>
</organism>
<dbReference type="PIRSF" id="PIRSF019169">
    <property type="entry name" value="PilM"/>
    <property type="match status" value="1"/>
</dbReference>
<dbReference type="Proteomes" id="UP000184080">
    <property type="component" value="Unassembled WGS sequence"/>
</dbReference>
<dbReference type="STRING" id="1121298.SAMN05444401_2684"/>
<evidence type="ECO:0000313" key="2">
    <source>
        <dbReference type="Proteomes" id="UP000184080"/>
    </source>
</evidence>
<dbReference type="RefSeq" id="WP_073007495.1">
    <property type="nucleotide sequence ID" value="NZ_FQZO01000004.1"/>
</dbReference>
<dbReference type="InterPro" id="IPR043129">
    <property type="entry name" value="ATPase_NBD"/>
</dbReference>
<dbReference type="PANTHER" id="PTHR32432">
    <property type="entry name" value="CELL DIVISION PROTEIN FTSA-RELATED"/>
    <property type="match status" value="1"/>
</dbReference>
<dbReference type="InterPro" id="IPR005883">
    <property type="entry name" value="PilM"/>
</dbReference>